<dbReference type="PANTHER" id="PTHR44591">
    <property type="entry name" value="STRESS RESPONSE REGULATOR PROTEIN 1"/>
    <property type="match status" value="1"/>
</dbReference>
<feature type="domain" description="Response regulatory" evidence="3">
    <location>
        <begin position="3"/>
        <end position="119"/>
    </location>
</feature>
<dbReference type="Proteomes" id="UP000198862">
    <property type="component" value="Unassembled WGS sequence"/>
</dbReference>
<evidence type="ECO:0000256" key="2">
    <source>
        <dbReference type="PROSITE-ProRule" id="PRU00169"/>
    </source>
</evidence>
<name>A0A1I1RWM8_9GAMM</name>
<dbReference type="InterPro" id="IPR001789">
    <property type="entry name" value="Sig_transdc_resp-reg_receiver"/>
</dbReference>
<dbReference type="SUPFAM" id="SSF52172">
    <property type="entry name" value="CheY-like"/>
    <property type="match status" value="1"/>
</dbReference>
<dbReference type="Gene3D" id="3.40.50.2300">
    <property type="match status" value="1"/>
</dbReference>
<reference evidence="4 5" key="1">
    <citation type="submission" date="2016-10" db="EMBL/GenBank/DDBJ databases">
        <authorList>
            <person name="de Groot N.N."/>
        </authorList>
    </citation>
    <scope>NUCLEOTIDE SEQUENCE [LARGE SCALE GENOMIC DNA]</scope>
    <source>
        <strain evidence="4 5">DSM 6059</strain>
    </source>
</reference>
<dbReference type="STRING" id="1123010.SAMN02745724_04370"/>
<evidence type="ECO:0000259" key="3">
    <source>
        <dbReference type="PROSITE" id="PS50110"/>
    </source>
</evidence>
<dbReference type="CDD" id="cd17569">
    <property type="entry name" value="REC_HupR-like"/>
    <property type="match status" value="1"/>
</dbReference>
<dbReference type="PANTHER" id="PTHR44591:SF19">
    <property type="entry name" value="TWO-COMPONENT RESPONSE REGULATOR-RELATED"/>
    <property type="match status" value="1"/>
</dbReference>
<gene>
    <name evidence="4" type="ORF">SAMN02745724_04370</name>
</gene>
<dbReference type="GO" id="GO:0000160">
    <property type="term" value="P:phosphorelay signal transduction system"/>
    <property type="evidence" value="ECO:0007669"/>
    <property type="project" value="InterPro"/>
</dbReference>
<dbReference type="AlphaFoldDB" id="A0A1I1RWM8"/>
<dbReference type="SMART" id="SM00448">
    <property type="entry name" value="REC"/>
    <property type="match status" value="1"/>
</dbReference>
<accession>A0A1I1RWM8</accession>
<dbReference type="InterPro" id="IPR011006">
    <property type="entry name" value="CheY-like_superfamily"/>
</dbReference>
<evidence type="ECO:0000313" key="4">
    <source>
        <dbReference type="EMBL" id="SFD38736.1"/>
    </source>
</evidence>
<protein>
    <submittedName>
        <fullName evidence="4">Response regulator receiver domain-containing protein</fullName>
    </submittedName>
</protein>
<organism evidence="4 5">
    <name type="scientific">Pseudoalteromonas denitrificans DSM 6059</name>
    <dbReference type="NCBI Taxonomy" id="1123010"/>
    <lineage>
        <taxon>Bacteria</taxon>
        <taxon>Pseudomonadati</taxon>
        <taxon>Pseudomonadota</taxon>
        <taxon>Gammaproteobacteria</taxon>
        <taxon>Alteromonadales</taxon>
        <taxon>Pseudoalteromonadaceae</taxon>
        <taxon>Pseudoalteromonas</taxon>
    </lineage>
</organism>
<keyword evidence="5" id="KW-1185">Reference proteome</keyword>
<dbReference type="Pfam" id="PF00072">
    <property type="entry name" value="Response_reg"/>
    <property type="match status" value="1"/>
</dbReference>
<dbReference type="PROSITE" id="PS50110">
    <property type="entry name" value="RESPONSE_REGULATORY"/>
    <property type="match status" value="1"/>
</dbReference>
<evidence type="ECO:0000313" key="5">
    <source>
        <dbReference type="Proteomes" id="UP000198862"/>
    </source>
</evidence>
<feature type="modified residue" description="4-aspartylphosphate" evidence="2">
    <location>
        <position position="53"/>
    </location>
</feature>
<proteinExistence type="predicted"/>
<dbReference type="RefSeq" id="WP_177208129.1">
    <property type="nucleotide sequence ID" value="NZ_FOLO01000053.1"/>
</dbReference>
<keyword evidence="1 2" id="KW-0597">Phosphoprotein</keyword>
<dbReference type="EMBL" id="FOLO01000053">
    <property type="protein sequence ID" value="SFD38736.1"/>
    <property type="molecule type" value="Genomic_DNA"/>
</dbReference>
<evidence type="ECO:0000256" key="1">
    <source>
        <dbReference type="ARBA" id="ARBA00022553"/>
    </source>
</evidence>
<sequence length="142" mass="16424">MARIMILDDDLSILDSLKRLLIRKKHLQVEYFSEPVKALERAESGLFELFISDYNMPLMDGITFLSKTKEIHPRSQRIILSGCADLNTVVSAVNDAEIYRFINKPWHNLEFISAIEQALEYHRVVTENHFLSQLAKEHGLLP</sequence>
<dbReference type="InterPro" id="IPR050595">
    <property type="entry name" value="Bact_response_regulator"/>
</dbReference>